<organism evidence="1 2">
    <name type="scientific">Flavobacterium sediminis</name>
    <dbReference type="NCBI Taxonomy" id="2201181"/>
    <lineage>
        <taxon>Bacteria</taxon>
        <taxon>Pseudomonadati</taxon>
        <taxon>Bacteroidota</taxon>
        <taxon>Flavobacteriia</taxon>
        <taxon>Flavobacteriales</taxon>
        <taxon>Flavobacteriaceae</taxon>
        <taxon>Flavobacterium</taxon>
    </lineage>
</organism>
<gene>
    <name evidence="1" type="ORF">DI487_00975</name>
</gene>
<evidence type="ECO:0000313" key="2">
    <source>
        <dbReference type="Proteomes" id="UP000245429"/>
    </source>
</evidence>
<dbReference type="OrthoDB" id="1303336at2"/>
<dbReference type="EMBL" id="CP029463">
    <property type="protein sequence ID" value="AWM12583.1"/>
    <property type="molecule type" value="Genomic_DNA"/>
</dbReference>
<protein>
    <recommendedName>
        <fullName evidence="3">Outer membrane protein beta-barrel domain-containing protein</fullName>
    </recommendedName>
</protein>
<proteinExistence type="predicted"/>
<dbReference type="KEGG" id="fse:DI487_00975"/>
<name>A0A2U8QR48_9FLAO</name>
<reference evidence="1 2" key="1">
    <citation type="submission" date="2018-05" db="EMBL/GenBank/DDBJ databases">
        <title>Flavobacterium sp. MEBiC07310.</title>
        <authorList>
            <person name="Baek K."/>
        </authorList>
    </citation>
    <scope>NUCLEOTIDE SEQUENCE [LARGE SCALE GENOMIC DNA]</scope>
    <source>
        <strain evidence="1 2">MEBiC07310</strain>
    </source>
</reference>
<evidence type="ECO:0008006" key="3">
    <source>
        <dbReference type="Google" id="ProtNLM"/>
    </source>
</evidence>
<keyword evidence="2" id="KW-1185">Reference proteome</keyword>
<dbReference type="Proteomes" id="UP000245429">
    <property type="component" value="Chromosome"/>
</dbReference>
<sequence>MRKKHLNYFINLLLLTIIAKTYGQEKRVLPLENTPIEMYVFSNTPQPMSNISAHFIILPEDVSLENGSQTDLIKNEKIEFATDYSFYYYLKIPQNILHSHEVIRFLETIVKETFDRDFFNRNKVHLYLKNTNILFNCSDLDSLNTYFASIWVSKTNPVYNCHKDFIADIASTNLRAKKRNSTTSVSYETVTTNKAQEVQENNEFLNSLSKLSRKVQFSFAIGYNTINKNYQTEFDQETLIDFSELNTIWTINAGYMFSKKWGSLFNLNFLNKKESSDQEYKTTYNNIIISGNGSGAGMVKFGLGLRFIPYSHKRWSITTDLTYGLLTAKAGGGSGNITIYSGGTYSDIERVEKEEKTNYTDLTVSTNYKLGKVVFLYSSFNYSFSKFDNAIGSVKGFTGYTISLGLGFNF</sequence>
<dbReference type="AlphaFoldDB" id="A0A2U8QR48"/>
<evidence type="ECO:0000313" key="1">
    <source>
        <dbReference type="EMBL" id="AWM12583.1"/>
    </source>
</evidence>
<dbReference type="RefSeq" id="WP_109567992.1">
    <property type="nucleotide sequence ID" value="NZ_CP029463.1"/>
</dbReference>
<accession>A0A2U8QR48</accession>